<dbReference type="Proteomes" id="UP000825935">
    <property type="component" value="Chromosome 6"/>
</dbReference>
<proteinExistence type="predicted"/>
<keyword evidence="1" id="KW-0732">Signal</keyword>
<feature type="chain" id="PRO_5035831352" evidence="1">
    <location>
        <begin position="33"/>
        <end position="115"/>
    </location>
</feature>
<dbReference type="PANTHER" id="PTHR35114">
    <property type="entry name" value="CYTOCHROME OXIDASE COMPLEX ASSEMBLY PROTEIN"/>
    <property type="match status" value="1"/>
</dbReference>
<dbReference type="PANTHER" id="PTHR35114:SF1">
    <property type="entry name" value="CYTOCHROME OXIDASE COMPLEX ASSEMBLY PROTEIN"/>
    <property type="match status" value="1"/>
</dbReference>
<comment type="caution">
    <text evidence="2">The sequence shown here is derived from an EMBL/GenBank/DDBJ whole genome shotgun (WGS) entry which is preliminary data.</text>
</comment>
<dbReference type="EMBL" id="CM035411">
    <property type="protein sequence ID" value="KAH7435577.1"/>
    <property type="molecule type" value="Genomic_DNA"/>
</dbReference>
<evidence type="ECO:0000313" key="3">
    <source>
        <dbReference type="Proteomes" id="UP000825935"/>
    </source>
</evidence>
<gene>
    <name evidence="2" type="ORF">KP509_06G070300</name>
</gene>
<name>A0A8T2UHJ2_CERRI</name>
<dbReference type="AlphaFoldDB" id="A0A8T2UHJ2"/>
<protein>
    <submittedName>
        <fullName evidence="2">Uncharacterized protein</fullName>
    </submittedName>
</protein>
<reference evidence="2" key="1">
    <citation type="submission" date="2021-08" db="EMBL/GenBank/DDBJ databases">
        <title>WGS assembly of Ceratopteris richardii.</title>
        <authorList>
            <person name="Marchant D.B."/>
            <person name="Chen G."/>
            <person name="Jenkins J."/>
            <person name="Shu S."/>
            <person name="Leebens-Mack J."/>
            <person name="Grimwood J."/>
            <person name="Schmutz J."/>
            <person name="Soltis P."/>
            <person name="Soltis D."/>
            <person name="Chen Z.-H."/>
        </authorList>
    </citation>
    <scope>NUCLEOTIDE SEQUENCE</scope>
    <source>
        <strain evidence="2">Whitten #5841</strain>
        <tissue evidence="2">Leaf</tissue>
    </source>
</reference>
<dbReference type="OrthoDB" id="535599at2759"/>
<keyword evidence="3" id="KW-1185">Reference proteome</keyword>
<accession>A0A8T2UHJ2</accession>
<dbReference type="OMA" id="HSASCTF"/>
<evidence type="ECO:0000256" key="1">
    <source>
        <dbReference type="SAM" id="SignalP"/>
    </source>
</evidence>
<organism evidence="2 3">
    <name type="scientific">Ceratopteris richardii</name>
    <name type="common">Triangle waterfern</name>
    <dbReference type="NCBI Taxonomy" id="49495"/>
    <lineage>
        <taxon>Eukaryota</taxon>
        <taxon>Viridiplantae</taxon>
        <taxon>Streptophyta</taxon>
        <taxon>Embryophyta</taxon>
        <taxon>Tracheophyta</taxon>
        <taxon>Polypodiopsida</taxon>
        <taxon>Polypodiidae</taxon>
        <taxon>Polypodiales</taxon>
        <taxon>Pteridineae</taxon>
        <taxon>Pteridaceae</taxon>
        <taxon>Parkerioideae</taxon>
        <taxon>Ceratopteris</taxon>
    </lineage>
</organism>
<feature type="signal peptide" evidence="1">
    <location>
        <begin position="1"/>
        <end position="32"/>
    </location>
</feature>
<sequence>MTRSRWRNSRNSWGRRLGGLSLLALTSGFAASSVDDILVYQQCSRKALKTAECDKRIQELLGDAIQQGGWREATIGFAHHGQCVSCSFPLYGSHGTAEIKLKAVRTQSRKNNLTF</sequence>
<evidence type="ECO:0000313" key="2">
    <source>
        <dbReference type="EMBL" id="KAH7435577.1"/>
    </source>
</evidence>